<evidence type="ECO:0000256" key="1">
    <source>
        <dbReference type="ARBA" id="ARBA00022729"/>
    </source>
</evidence>
<evidence type="ECO:0000313" key="4">
    <source>
        <dbReference type="EMBL" id="KAA9340029.1"/>
    </source>
</evidence>
<sequence length="282" mass="31422">MNFSKLFPAVALVAAASFYSVSAFAQSNYVKIGGGYNLGIGSQFGQKTLITSTINQDNNLIQSTEKIERVRVNFGKGFTGNIAFGFMFSEQLGVEVEVNYLAGGKNNTSFQRNASQDSISPFINKTEMHARMIIFQPSFVMITKLSEHLNLHGKFGIATGTGTIFINDYLSDNWNEVIQEAEYKGGWGFGVQGALGLDYKINDKYAVFSEIKMSNLSYAPNKYQLTKQIHNGHDDLYPAEQKEISLENSFTNTTIKEVDWVNVKHPFNFSTVGLNIGLKYNF</sequence>
<dbReference type="InterPro" id="IPR011250">
    <property type="entry name" value="OMP/PagP_B-barrel"/>
</dbReference>
<dbReference type="SUPFAM" id="SSF56925">
    <property type="entry name" value="OMPA-like"/>
    <property type="match status" value="1"/>
</dbReference>
<comment type="caution">
    <text evidence="4">The sequence shown here is derived from an EMBL/GenBank/DDBJ whole genome shotgun (WGS) entry which is preliminary data.</text>
</comment>
<keyword evidence="5" id="KW-1185">Reference proteome</keyword>
<organism evidence="4 5">
    <name type="scientific">Adhaeribacter soli</name>
    <dbReference type="NCBI Taxonomy" id="2607655"/>
    <lineage>
        <taxon>Bacteria</taxon>
        <taxon>Pseudomonadati</taxon>
        <taxon>Bacteroidota</taxon>
        <taxon>Cytophagia</taxon>
        <taxon>Cytophagales</taxon>
        <taxon>Hymenobacteraceae</taxon>
        <taxon>Adhaeribacter</taxon>
    </lineage>
</organism>
<dbReference type="AlphaFoldDB" id="A0A5N1J4M7"/>
<gene>
    <name evidence="4" type="ORF">F0P94_06680</name>
</gene>
<feature type="signal peptide" evidence="2">
    <location>
        <begin position="1"/>
        <end position="25"/>
    </location>
</feature>
<dbReference type="EMBL" id="VTWT01000003">
    <property type="protein sequence ID" value="KAA9340029.1"/>
    <property type="molecule type" value="Genomic_DNA"/>
</dbReference>
<accession>A0A5N1J4M7</accession>
<feature type="domain" description="Outer membrane protein beta-barrel" evidence="3">
    <location>
        <begin position="11"/>
        <end position="221"/>
    </location>
</feature>
<dbReference type="RefSeq" id="WP_150903085.1">
    <property type="nucleotide sequence ID" value="NZ_VTWT01000003.1"/>
</dbReference>
<name>A0A5N1J4M7_9BACT</name>
<protein>
    <submittedName>
        <fullName evidence="4">Porin family protein</fullName>
    </submittedName>
</protein>
<evidence type="ECO:0000313" key="5">
    <source>
        <dbReference type="Proteomes" id="UP000326570"/>
    </source>
</evidence>
<feature type="chain" id="PRO_5025000495" evidence="2">
    <location>
        <begin position="26"/>
        <end position="282"/>
    </location>
</feature>
<reference evidence="4 5" key="1">
    <citation type="submission" date="2019-09" db="EMBL/GenBank/DDBJ databases">
        <title>Genome sequence of Adhaeribacter sp. M2.</title>
        <authorList>
            <person name="Srinivasan S."/>
        </authorList>
    </citation>
    <scope>NUCLEOTIDE SEQUENCE [LARGE SCALE GENOMIC DNA]</scope>
    <source>
        <strain evidence="4 5">M2</strain>
    </source>
</reference>
<dbReference type="Proteomes" id="UP000326570">
    <property type="component" value="Unassembled WGS sequence"/>
</dbReference>
<proteinExistence type="predicted"/>
<evidence type="ECO:0000256" key="2">
    <source>
        <dbReference type="SAM" id="SignalP"/>
    </source>
</evidence>
<evidence type="ECO:0000259" key="3">
    <source>
        <dbReference type="Pfam" id="PF13505"/>
    </source>
</evidence>
<dbReference type="InterPro" id="IPR027385">
    <property type="entry name" value="Beta-barrel_OMP"/>
</dbReference>
<dbReference type="Pfam" id="PF13505">
    <property type="entry name" value="OMP_b-brl"/>
    <property type="match status" value="1"/>
</dbReference>
<keyword evidence="1 2" id="KW-0732">Signal</keyword>